<name>A0A9W4WT92_9GLOM</name>
<proteinExistence type="predicted"/>
<comment type="caution">
    <text evidence="1">The sequence shown here is derived from an EMBL/GenBank/DDBJ whole genome shotgun (WGS) entry which is preliminary data.</text>
</comment>
<dbReference type="AlphaFoldDB" id="A0A9W4WT92"/>
<sequence>MTSQQTVNENKSKVVQVPLNLPFDNNSSPDSNVIEIQEMHVHKPKYSRETLLPKIAQNGKPVFLSNIFSLKENKEKQVEAEPTNIESKDI</sequence>
<dbReference type="OrthoDB" id="10320246at2759"/>
<gene>
    <name evidence="1" type="ORF">FWILDA_LOCUS7955</name>
</gene>
<dbReference type="EMBL" id="CAMKVN010001628">
    <property type="protein sequence ID" value="CAI2177178.1"/>
    <property type="molecule type" value="Genomic_DNA"/>
</dbReference>
<protein>
    <submittedName>
        <fullName evidence="1">16752_t:CDS:1</fullName>
    </submittedName>
</protein>
<evidence type="ECO:0000313" key="1">
    <source>
        <dbReference type="EMBL" id="CAI2177178.1"/>
    </source>
</evidence>
<organism evidence="1 2">
    <name type="scientific">Funneliformis geosporum</name>
    <dbReference type="NCBI Taxonomy" id="1117311"/>
    <lineage>
        <taxon>Eukaryota</taxon>
        <taxon>Fungi</taxon>
        <taxon>Fungi incertae sedis</taxon>
        <taxon>Mucoromycota</taxon>
        <taxon>Glomeromycotina</taxon>
        <taxon>Glomeromycetes</taxon>
        <taxon>Glomerales</taxon>
        <taxon>Glomeraceae</taxon>
        <taxon>Funneliformis</taxon>
    </lineage>
</organism>
<keyword evidence="2" id="KW-1185">Reference proteome</keyword>
<accession>A0A9W4WT92</accession>
<dbReference type="Proteomes" id="UP001153678">
    <property type="component" value="Unassembled WGS sequence"/>
</dbReference>
<reference evidence="1" key="1">
    <citation type="submission" date="2022-08" db="EMBL/GenBank/DDBJ databases">
        <authorList>
            <person name="Kallberg Y."/>
            <person name="Tangrot J."/>
            <person name="Rosling A."/>
        </authorList>
    </citation>
    <scope>NUCLEOTIDE SEQUENCE</scope>
    <source>
        <strain evidence="1">Wild A</strain>
    </source>
</reference>
<evidence type="ECO:0000313" key="2">
    <source>
        <dbReference type="Proteomes" id="UP001153678"/>
    </source>
</evidence>